<gene>
    <name evidence="5" type="ORF">D5F53_32515</name>
</gene>
<accession>A0A385U3P4</accession>
<dbReference type="Gene3D" id="2.70.70.10">
    <property type="entry name" value="Glucose Permease (Domain IIA)"/>
    <property type="match status" value="1"/>
</dbReference>
<dbReference type="KEGG" id="plw:D5F53_32515"/>
<dbReference type="AlphaFoldDB" id="A0A385U3P4"/>
<geneLocation type="plasmid" evidence="5 6">
    <name>pAZOPL1</name>
</geneLocation>
<dbReference type="Pfam" id="PF01832">
    <property type="entry name" value="Glucosaminidase"/>
    <property type="match status" value="1"/>
</dbReference>
<keyword evidence="3" id="KW-0812">Transmembrane</keyword>
<dbReference type="SUPFAM" id="SSF51261">
    <property type="entry name" value="Duplicated hybrid motif"/>
    <property type="match status" value="1"/>
</dbReference>
<sequence>MKQRLKGEVKRRILKKAMPLLIKNPIFWIILAVLLGVLAFFMIIATLVSSTTVVASSAFITERVVPPQIYYRDLDRIITSEFGERTDPVFGTKAFHKGIDFGLPVGTPIISSFDGIVTTVSYPSRNSSESNYNAGIYVAIKSSDSELATTTRYLHLSEAFVEPGQAVRRGEIIGLSGNTGKSTGPHLHYEWIPDGEEPVDPTPFIMLMSKATDTASKEAFKLFNKVKWTKESGDYDFFSDKMMYLSGVYMESPAPPFSDIGTVTIRNVHSGTSDSRTGEGTDTETPEEAPVVTVPPNLGSLTHPFFMQYAAAAQAEERRSGVPASITLAQAALESGYGNRSICNNVFGIKAQKGYTGPTCSAQTKEEYGGKIVTIIATFRAYSSVEQSFADHSAFLLRNSRYRFALAQDNPYAFANELQRAGYATDSQYANKLKSIMRSQNLTSLDANGGIDPATGQPFNDVAFAGGGSGGGSGGGVGGGDGNVTLVFGIQQYFGSYAKQVHRSTSTVTDPETGKTETTEVVTRTDLIDPTFNKPIINSVNYNNVVNYGSYGETEYPDLYVKDLPAAIIVTLSSGTDEDLFVSHVQYVRGTY</sequence>
<evidence type="ECO:0000256" key="3">
    <source>
        <dbReference type="SAM" id="Phobius"/>
    </source>
</evidence>
<proteinExistence type="predicted"/>
<evidence type="ECO:0000259" key="4">
    <source>
        <dbReference type="SMART" id="SM00047"/>
    </source>
</evidence>
<dbReference type="SMART" id="SM00047">
    <property type="entry name" value="LYZ2"/>
    <property type="match status" value="1"/>
</dbReference>
<evidence type="ECO:0000256" key="1">
    <source>
        <dbReference type="ARBA" id="ARBA00022801"/>
    </source>
</evidence>
<name>A0A385U3P4_PAELA</name>
<protein>
    <submittedName>
        <fullName evidence="5">Muramidase (Flagellum-specific)</fullName>
    </submittedName>
</protein>
<dbReference type="Gene3D" id="2.10.70.40">
    <property type="entry name" value="peptidoglycan hydrolase"/>
    <property type="match status" value="1"/>
</dbReference>
<feature type="region of interest" description="Disordered" evidence="2">
    <location>
        <begin position="268"/>
        <end position="288"/>
    </location>
</feature>
<organism evidence="5 6">
    <name type="scientific">Paenibacillus lautus</name>
    <name type="common">Bacillus lautus</name>
    <dbReference type="NCBI Taxonomy" id="1401"/>
    <lineage>
        <taxon>Bacteria</taxon>
        <taxon>Bacillati</taxon>
        <taxon>Bacillota</taxon>
        <taxon>Bacilli</taxon>
        <taxon>Bacillales</taxon>
        <taxon>Paenibacillaceae</taxon>
        <taxon>Paenibacillus</taxon>
    </lineage>
</organism>
<dbReference type="PANTHER" id="PTHR33308:SF9">
    <property type="entry name" value="PEPTIDOGLYCAN HYDROLASE FLGJ"/>
    <property type="match status" value="1"/>
</dbReference>
<dbReference type="Gene3D" id="1.10.530.10">
    <property type="match status" value="1"/>
</dbReference>
<keyword evidence="1" id="KW-0378">Hydrolase</keyword>
<dbReference type="GO" id="GO:0004040">
    <property type="term" value="F:amidase activity"/>
    <property type="evidence" value="ECO:0007669"/>
    <property type="project" value="InterPro"/>
</dbReference>
<evidence type="ECO:0000313" key="6">
    <source>
        <dbReference type="Proteomes" id="UP000266552"/>
    </source>
</evidence>
<dbReference type="InterPro" id="IPR016047">
    <property type="entry name" value="M23ase_b-sheet_dom"/>
</dbReference>
<keyword evidence="5" id="KW-0614">Plasmid</keyword>
<evidence type="ECO:0000313" key="5">
    <source>
        <dbReference type="EMBL" id="AYB48185.1"/>
    </source>
</evidence>
<evidence type="ECO:0000256" key="2">
    <source>
        <dbReference type="SAM" id="MobiDB-lite"/>
    </source>
</evidence>
<keyword evidence="3" id="KW-0472">Membrane</keyword>
<dbReference type="GO" id="GO:0071973">
    <property type="term" value="P:bacterial-type flagellum-dependent cell motility"/>
    <property type="evidence" value="ECO:0007669"/>
    <property type="project" value="TreeGrafter"/>
</dbReference>
<dbReference type="EMBL" id="CP032413">
    <property type="protein sequence ID" value="AYB48185.1"/>
    <property type="molecule type" value="Genomic_DNA"/>
</dbReference>
<dbReference type="Proteomes" id="UP000266552">
    <property type="component" value="Plasmid pAZOPL1"/>
</dbReference>
<dbReference type="Pfam" id="PF01551">
    <property type="entry name" value="Peptidase_M23"/>
    <property type="match status" value="1"/>
</dbReference>
<feature type="domain" description="Mannosyl-glycoprotein endo-beta-N-acetylglucosamidase-like" evidence="4">
    <location>
        <begin position="293"/>
        <end position="446"/>
    </location>
</feature>
<dbReference type="CDD" id="cd12797">
    <property type="entry name" value="M23_peptidase"/>
    <property type="match status" value="1"/>
</dbReference>
<keyword evidence="6" id="KW-1185">Reference proteome</keyword>
<reference evidence="5 6" key="1">
    <citation type="submission" date="2018-09" db="EMBL/GenBank/DDBJ databases">
        <title>Genome Sequence of Paenibacillus lautus Strain E7593-69, Azo Dye-Degrading Bacteria, Isolated from Commercial Tattoo Inks.</title>
        <authorList>
            <person name="Nho S.W."/>
            <person name="Kim S.-J."/>
            <person name="Kweon O."/>
            <person name="Cerniglia C.E."/>
        </authorList>
    </citation>
    <scope>NUCLEOTIDE SEQUENCE [LARGE SCALE GENOMIC DNA]</scope>
    <source>
        <strain evidence="5 6">E7593-69</strain>
        <plasmid evidence="5 6">pAZOPL1</plasmid>
    </source>
</reference>
<dbReference type="InterPro" id="IPR011055">
    <property type="entry name" value="Dup_hybrid_motif"/>
</dbReference>
<feature type="transmembrane region" description="Helical" evidence="3">
    <location>
        <begin position="21"/>
        <end position="48"/>
    </location>
</feature>
<dbReference type="PANTHER" id="PTHR33308">
    <property type="entry name" value="PEPTIDOGLYCAN HYDROLASE FLGJ"/>
    <property type="match status" value="1"/>
</dbReference>
<dbReference type="InterPro" id="IPR002901">
    <property type="entry name" value="MGlyc_endo_b_GlcNAc-like_dom"/>
</dbReference>
<dbReference type="PRINTS" id="PR01002">
    <property type="entry name" value="FLGFLGJ"/>
</dbReference>
<dbReference type="InterPro" id="IPR051056">
    <property type="entry name" value="Glycosyl_Hydrolase_73"/>
</dbReference>
<keyword evidence="3" id="KW-1133">Transmembrane helix</keyword>